<evidence type="ECO:0000313" key="10">
    <source>
        <dbReference type="EMBL" id="ABG48761.1"/>
    </source>
</evidence>
<dbReference type="GO" id="GO:0006508">
    <property type="term" value="P:proteolysis"/>
    <property type="evidence" value="ECO:0007669"/>
    <property type="project" value="UniProtKB-KW"/>
</dbReference>
<feature type="region of interest" description="Disordered" evidence="7">
    <location>
        <begin position="1"/>
        <end position="33"/>
    </location>
</feature>
<name>Q0Z8U7_HAELO</name>
<dbReference type="InterPro" id="IPR001309">
    <property type="entry name" value="Pept_C14_p20"/>
</dbReference>
<evidence type="ECO:0000259" key="9">
    <source>
        <dbReference type="PROSITE" id="PS50208"/>
    </source>
</evidence>
<keyword evidence="4" id="KW-0378">Hydrolase</keyword>
<evidence type="ECO:0000259" key="8">
    <source>
        <dbReference type="PROSITE" id="PS50207"/>
    </source>
</evidence>
<dbReference type="PROSITE" id="PS01122">
    <property type="entry name" value="CASPASE_CYS"/>
    <property type="match status" value="1"/>
</dbReference>
<dbReference type="PRINTS" id="PR00376">
    <property type="entry name" value="IL1BCENZYME"/>
</dbReference>
<dbReference type="GO" id="GO:0006915">
    <property type="term" value="P:apoptotic process"/>
    <property type="evidence" value="ECO:0007669"/>
    <property type="project" value="UniProtKB-KW"/>
</dbReference>
<feature type="domain" description="Caspase family p10" evidence="8">
    <location>
        <begin position="218"/>
        <end position="298"/>
    </location>
</feature>
<dbReference type="EMBL" id="DQ660369">
    <property type="protein sequence ID" value="ABG48761.1"/>
    <property type="molecule type" value="mRNA"/>
</dbReference>
<dbReference type="InterPro" id="IPR033139">
    <property type="entry name" value="Caspase_cys_AS"/>
</dbReference>
<evidence type="ECO:0000256" key="6">
    <source>
        <dbReference type="RuleBase" id="RU003971"/>
    </source>
</evidence>
<dbReference type="VEuPathDB" id="VectorBase:HLOH_047703"/>
<dbReference type="PIRSF" id="PIRSF038001">
    <property type="entry name" value="Caspase_ICE"/>
    <property type="match status" value="1"/>
</dbReference>
<dbReference type="InterPro" id="IPR029030">
    <property type="entry name" value="Caspase-like_dom_sf"/>
</dbReference>
<evidence type="ECO:0000256" key="3">
    <source>
        <dbReference type="ARBA" id="ARBA00022703"/>
    </source>
</evidence>
<dbReference type="PROSITE" id="PS50208">
    <property type="entry name" value="CASPASE_P20"/>
    <property type="match status" value="1"/>
</dbReference>
<protein>
    <submittedName>
        <fullName evidence="10">Caspase-8</fullName>
    </submittedName>
</protein>
<dbReference type="InterPro" id="IPR002138">
    <property type="entry name" value="Pept_C14_p10"/>
</dbReference>
<dbReference type="InterPro" id="IPR002398">
    <property type="entry name" value="Pept_C14"/>
</dbReference>
<feature type="domain" description="Caspase family p20" evidence="9">
    <location>
        <begin position="55"/>
        <end position="180"/>
    </location>
</feature>
<feature type="active site" evidence="5">
    <location>
        <position position="132"/>
    </location>
</feature>
<dbReference type="InterPro" id="IPR015917">
    <property type="entry name" value="Pept_C14A"/>
</dbReference>
<proteinExistence type="evidence at transcript level"/>
<dbReference type="SMART" id="SM00115">
    <property type="entry name" value="CASc"/>
    <property type="match status" value="1"/>
</dbReference>
<dbReference type="CDD" id="cd00032">
    <property type="entry name" value="CASc"/>
    <property type="match status" value="1"/>
</dbReference>
<dbReference type="PANTHER" id="PTHR47901">
    <property type="entry name" value="CASPASE RECRUITMENT DOMAIN-CONTAINING PROTEIN 18"/>
    <property type="match status" value="1"/>
</dbReference>
<accession>Q0Z8U7</accession>
<feature type="active site" evidence="5">
    <location>
        <position position="176"/>
    </location>
</feature>
<keyword evidence="3" id="KW-0053">Apoptosis</keyword>
<organism evidence="10">
    <name type="scientific">Haemaphysalis longicornis</name>
    <name type="common">Bush tick</name>
    <dbReference type="NCBI Taxonomy" id="44386"/>
    <lineage>
        <taxon>Eukaryota</taxon>
        <taxon>Metazoa</taxon>
        <taxon>Ecdysozoa</taxon>
        <taxon>Arthropoda</taxon>
        <taxon>Chelicerata</taxon>
        <taxon>Arachnida</taxon>
        <taxon>Acari</taxon>
        <taxon>Parasitiformes</taxon>
        <taxon>Ixodida</taxon>
        <taxon>Ixodoidea</taxon>
        <taxon>Ixodidae</taxon>
        <taxon>Haemaphysalinae</taxon>
        <taxon>Haemaphysalis</taxon>
    </lineage>
</organism>
<dbReference type="Gene3D" id="3.40.50.1460">
    <property type="match status" value="1"/>
</dbReference>
<dbReference type="InterPro" id="IPR011600">
    <property type="entry name" value="Pept_C14_caspase"/>
</dbReference>
<evidence type="ECO:0000256" key="2">
    <source>
        <dbReference type="ARBA" id="ARBA00022670"/>
    </source>
</evidence>
<dbReference type="Pfam" id="PF00656">
    <property type="entry name" value="Peptidase_C14"/>
    <property type="match status" value="1"/>
</dbReference>
<dbReference type="SUPFAM" id="SSF52129">
    <property type="entry name" value="Caspase-like"/>
    <property type="match status" value="1"/>
</dbReference>
<dbReference type="PROSITE" id="PS50207">
    <property type="entry name" value="CASPASE_P10"/>
    <property type="match status" value="1"/>
</dbReference>
<evidence type="ECO:0000256" key="7">
    <source>
        <dbReference type="SAM" id="MobiDB-lite"/>
    </source>
</evidence>
<sequence length="306" mass="35173">MAEKESLPQESMEDPGSWKWPGSWTPTDGGNAKLPLLPAKELQHGEHVYPMTQKPRGLCIIINNVDFGNRFPKRHGSEVDVRRMEDLFEALFFRVQTHRDLSADDMKSVLSDAAKEDKQKNAECLVVILMSHGENDGIYGTDGKWLNLKQEVYTQFNDSNCPSLQGKPKLFFVQACRGREDDFRTDGMRGAPNSSHKRKDWPTLEQDRQSMDWIADVSEMHIAEATRPELVAHRDTAFGSWFLSAVYKIFTCHAWELPLERLMERVQEEVQENTSDSNIKQFPLFTKLRATKELYFNPGLRKTPPL</sequence>
<evidence type="ECO:0000256" key="5">
    <source>
        <dbReference type="PIRSR" id="PIRSR038001-1"/>
    </source>
</evidence>
<comment type="similarity">
    <text evidence="1 6">Belongs to the peptidase C14A family.</text>
</comment>
<evidence type="ECO:0000256" key="4">
    <source>
        <dbReference type="ARBA" id="ARBA00022801"/>
    </source>
</evidence>
<dbReference type="AlphaFoldDB" id="Q0Z8U7"/>
<keyword evidence="2" id="KW-0645">Protease</keyword>
<evidence type="ECO:0000256" key="1">
    <source>
        <dbReference type="ARBA" id="ARBA00010134"/>
    </source>
</evidence>
<dbReference type="OrthoDB" id="6044770at2759"/>
<reference evidence="10" key="1">
    <citation type="journal article" date="2007" name="J. Vet. Med. Sci.">
        <title>Molecular cloning of two caspase-like genes from the hard tick Haemaphysalis longicornis.</title>
        <authorList>
            <person name="Tanaka M."/>
            <person name="Liao M."/>
            <person name="Zhou J."/>
            <person name="Nishikawa Y."/>
            <person name="Xuan X."/>
            <person name="Fujisaki K."/>
        </authorList>
    </citation>
    <scope>NUCLEOTIDE SEQUENCE</scope>
</reference>
<dbReference type="PANTHER" id="PTHR47901:SF8">
    <property type="entry name" value="CASPASE-3"/>
    <property type="match status" value="1"/>
</dbReference>
<dbReference type="GO" id="GO:0004197">
    <property type="term" value="F:cysteine-type endopeptidase activity"/>
    <property type="evidence" value="ECO:0007669"/>
    <property type="project" value="InterPro"/>
</dbReference>